<organism evidence="2 3">
    <name type="scientific">Pleuronectes platessa</name>
    <name type="common">European plaice</name>
    <dbReference type="NCBI Taxonomy" id="8262"/>
    <lineage>
        <taxon>Eukaryota</taxon>
        <taxon>Metazoa</taxon>
        <taxon>Chordata</taxon>
        <taxon>Craniata</taxon>
        <taxon>Vertebrata</taxon>
        <taxon>Euteleostomi</taxon>
        <taxon>Actinopterygii</taxon>
        <taxon>Neopterygii</taxon>
        <taxon>Teleostei</taxon>
        <taxon>Neoteleostei</taxon>
        <taxon>Acanthomorphata</taxon>
        <taxon>Carangaria</taxon>
        <taxon>Pleuronectiformes</taxon>
        <taxon>Pleuronectoidei</taxon>
        <taxon>Pleuronectidae</taxon>
        <taxon>Pleuronectes</taxon>
    </lineage>
</organism>
<dbReference type="AlphaFoldDB" id="A0A9N7VWK3"/>
<accession>A0A9N7VWK3</accession>
<sequence length="155" mass="16917">MTETERGAGRLRLSFTTITRAIKQRGPMFGGRAYTPDSNQRPGYLSISLFSTLPPSLHLSLALIFAQSTAVQVIEVRSCSTGIACGVEKHAGEEERETEWKGKTERREPGGAAQAQVSGAQRASWELRSEHHHHPPSHPTTPSDPPTPTPPALQR</sequence>
<protein>
    <submittedName>
        <fullName evidence="2">Uncharacterized protein</fullName>
    </submittedName>
</protein>
<evidence type="ECO:0000313" key="3">
    <source>
        <dbReference type="Proteomes" id="UP001153269"/>
    </source>
</evidence>
<dbReference type="EMBL" id="CADEAL010004325">
    <property type="protein sequence ID" value="CAB1457104.1"/>
    <property type="molecule type" value="Genomic_DNA"/>
</dbReference>
<dbReference type="Proteomes" id="UP001153269">
    <property type="component" value="Unassembled WGS sequence"/>
</dbReference>
<name>A0A9N7VWK3_PLEPL</name>
<feature type="region of interest" description="Disordered" evidence="1">
    <location>
        <begin position="88"/>
        <end position="155"/>
    </location>
</feature>
<keyword evidence="3" id="KW-1185">Reference proteome</keyword>
<evidence type="ECO:0000313" key="2">
    <source>
        <dbReference type="EMBL" id="CAB1457104.1"/>
    </source>
</evidence>
<reference evidence="2" key="1">
    <citation type="submission" date="2020-03" db="EMBL/GenBank/DDBJ databases">
        <authorList>
            <person name="Weist P."/>
        </authorList>
    </citation>
    <scope>NUCLEOTIDE SEQUENCE</scope>
</reference>
<gene>
    <name evidence="2" type="ORF">PLEPLA_LOCUS44908</name>
</gene>
<feature type="compositionally biased region" description="Basic and acidic residues" evidence="1">
    <location>
        <begin position="88"/>
        <end position="109"/>
    </location>
</feature>
<feature type="compositionally biased region" description="Low complexity" evidence="1">
    <location>
        <begin position="110"/>
        <end position="123"/>
    </location>
</feature>
<proteinExistence type="predicted"/>
<comment type="caution">
    <text evidence="2">The sequence shown here is derived from an EMBL/GenBank/DDBJ whole genome shotgun (WGS) entry which is preliminary data.</text>
</comment>
<evidence type="ECO:0000256" key="1">
    <source>
        <dbReference type="SAM" id="MobiDB-lite"/>
    </source>
</evidence>
<feature type="compositionally biased region" description="Pro residues" evidence="1">
    <location>
        <begin position="137"/>
        <end position="155"/>
    </location>
</feature>